<dbReference type="AlphaFoldDB" id="A0A9Q0VXJ4"/>
<dbReference type="Proteomes" id="UP001151532">
    <property type="component" value="Chromosome 16"/>
</dbReference>
<dbReference type="EMBL" id="JAPFFK010000007">
    <property type="protein sequence ID" value="KAJ6755350.1"/>
    <property type="molecule type" value="Genomic_DNA"/>
</dbReference>
<sequence>MNSHSPAFSSGLFSLLSSCQNHYLRRNLMSSSK</sequence>
<keyword evidence="2" id="KW-1185">Reference proteome</keyword>
<evidence type="ECO:0000313" key="2">
    <source>
        <dbReference type="Proteomes" id="UP001151532"/>
    </source>
</evidence>
<reference evidence="1" key="1">
    <citation type="submission" date="2022-11" db="EMBL/GenBank/DDBJ databases">
        <authorList>
            <person name="Hyden B.L."/>
            <person name="Feng K."/>
            <person name="Yates T."/>
            <person name="Jawdy S."/>
            <person name="Smart L.B."/>
            <person name="Muchero W."/>
        </authorList>
    </citation>
    <scope>NUCLEOTIDE SEQUENCE</scope>
    <source>
        <tissue evidence="1">Shoot tip</tissue>
    </source>
</reference>
<protein>
    <submittedName>
        <fullName evidence="1">Uncharacterized protein</fullName>
    </submittedName>
</protein>
<proteinExistence type="predicted"/>
<organism evidence="1 2">
    <name type="scientific">Salix purpurea</name>
    <name type="common">Purple osier willow</name>
    <dbReference type="NCBI Taxonomy" id="77065"/>
    <lineage>
        <taxon>Eukaryota</taxon>
        <taxon>Viridiplantae</taxon>
        <taxon>Streptophyta</taxon>
        <taxon>Embryophyta</taxon>
        <taxon>Tracheophyta</taxon>
        <taxon>Spermatophyta</taxon>
        <taxon>Magnoliopsida</taxon>
        <taxon>eudicotyledons</taxon>
        <taxon>Gunneridae</taxon>
        <taxon>Pentapetalae</taxon>
        <taxon>rosids</taxon>
        <taxon>fabids</taxon>
        <taxon>Malpighiales</taxon>
        <taxon>Salicaceae</taxon>
        <taxon>Saliceae</taxon>
        <taxon>Salix</taxon>
    </lineage>
</organism>
<evidence type="ECO:0000313" key="1">
    <source>
        <dbReference type="EMBL" id="KAJ6755350.1"/>
    </source>
</evidence>
<reference evidence="1" key="2">
    <citation type="journal article" date="2023" name="Int. J. Mol. Sci.">
        <title>De Novo Assembly and Annotation of 11 Diverse Shrub Willow (Salix) Genomes Reveals Novel Gene Organization in Sex-Linked Regions.</title>
        <authorList>
            <person name="Hyden B."/>
            <person name="Feng K."/>
            <person name="Yates T.B."/>
            <person name="Jawdy S."/>
            <person name="Cereghino C."/>
            <person name="Smart L.B."/>
            <person name="Muchero W."/>
        </authorList>
    </citation>
    <scope>NUCLEOTIDE SEQUENCE</scope>
    <source>
        <tissue evidence="1">Shoot tip</tissue>
    </source>
</reference>
<comment type="caution">
    <text evidence="1">The sequence shown here is derived from an EMBL/GenBank/DDBJ whole genome shotgun (WGS) entry which is preliminary data.</text>
</comment>
<name>A0A9Q0VXJ4_SALPP</name>
<accession>A0A9Q0VXJ4</accession>
<gene>
    <name evidence="1" type="ORF">OIU79_027873</name>
</gene>